<dbReference type="GO" id="GO:0007268">
    <property type="term" value="P:chemical synaptic transmission"/>
    <property type="evidence" value="ECO:0007669"/>
    <property type="project" value="InterPro"/>
</dbReference>
<dbReference type="GO" id="GO:0045202">
    <property type="term" value="C:synapse"/>
    <property type="evidence" value="ECO:0007669"/>
    <property type="project" value="GOC"/>
</dbReference>
<organism evidence="2 3">
    <name type="scientific">Molossus molossus</name>
    <name type="common">Pallas' mastiff bat</name>
    <name type="synonym">Vespertilio molossus</name>
    <dbReference type="NCBI Taxonomy" id="27622"/>
    <lineage>
        <taxon>Eukaryota</taxon>
        <taxon>Metazoa</taxon>
        <taxon>Chordata</taxon>
        <taxon>Craniata</taxon>
        <taxon>Vertebrata</taxon>
        <taxon>Euteleostomi</taxon>
        <taxon>Mammalia</taxon>
        <taxon>Eutheria</taxon>
        <taxon>Laurasiatheria</taxon>
        <taxon>Chiroptera</taxon>
        <taxon>Yangochiroptera</taxon>
        <taxon>Molossidae</taxon>
        <taxon>Molossus</taxon>
    </lineage>
</organism>
<comment type="caution">
    <text evidence="2">The sequence shown here is derived from an EMBL/GenBank/DDBJ whole genome shotgun (WGS) entry which is preliminary data.</text>
</comment>
<feature type="region of interest" description="Disordered" evidence="1">
    <location>
        <begin position="63"/>
        <end position="87"/>
    </location>
</feature>
<dbReference type="GO" id="GO:0005814">
    <property type="term" value="C:centriole"/>
    <property type="evidence" value="ECO:0007669"/>
    <property type="project" value="InterPro"/>
</dbReference>
<feature type="region of interest" description="Disordered" evidence="1">
    <location>
        <begin position="121"/>
        <end position="145"/>
    </location>
</feature>
<dbReference type="EMBL" id="JACASF010000021">
    <property type="protein sequence ID" value="KAF6406405.1"/>
    <property type="molecule type" value="Genomic_DNA"/>
</dbReference>
<evidence type="ECO:0000313" key="3">
    <source>
        <dbReference type="Proteomes" id="UP000550707"/>
    </source>
</evidence>
<dbReference type="GO" id="GO:0007005">
    <property type="term" value="P:mitochondrion organization"/>
    <property type="evidence" value="ECO:0007669"/>
    <property type="project" value="InterPro"/>
</dbReference>
<sequence>MFLGVRRGRKSQFKHIIHGLLPAASIAPKPAVPRTPPPRSPNPSPERPRSALAAVILATTLTGRTVALPQPRRRSQSESDTTSIENSCFLEPYATTSELRPNWQSGTGRRTSLPSFETLGYREEEDTDSSLSSSSREAGEVSARNEEGSLGDAVYAVSQRNQVLVTFQNFVCTLTLTHSNLCMNKDFLFSLLPLMAFVLGLFF</sequence>
<dbReference type="GO" id="GO:0097539">
    <property type="term" value="C:ciliary transition fiber"/>
    <property type="evidence" value="ECO:0007669"/>
    <property type="project" value="TreeGrafter"/>
</dbReference>
<dbReference type="PANTHER" id="PTHR36170:SF1">
    <property type="entry name" value="CENTROSOMAL PROTEIN OF 89 KDA"/>
    <property type="match status" value="1"/>
</dbReference>
<accession>A0A7J8C682</accession>
<dbReference type="Proteomes" id="UP000550707">
    <property type="component" value="Unassembled WGS sequence"/>
</dbReference>
<evidence type="ECO:0000256" key="1">
    <source>
        <dbReference type="SAM" id="MobiDB-lite"/>
    </source>
</evidence>
<feature type="region of interest" description="Disordered" evidence="1">
    <location>
        <begin position="27"/>
        <end position="49"/>
    </location>
</feature>
<name>A0A7J8C682_MOLMO</name>
<protein>
    <submittedName>
        <fullName evidence="2">Centrosomal protein 89</fullName>
    </submittedName>
</protein>
<dbReference type="InterPro" id="IPR033545">
    <property type="entry name" value="CEP89"/>
</dbReference>
<proteinExistence type="predicted"/>
<evidence type="ECO:0000313" key="2">
    <source>
        <dbReference type="EMBL" id="KAF6406405.1"/>
    </source>
</evidence>
<reference evidence="2 3" key="1">
    <citation type="journal article" date="2020" name="Nature">
        <title>Six reference-quality genomes reveal evolution of bat adaptations.</title>
        <authorList>
            <person name="Jebb D."/>
            <person name="Huang Z."/>
            <person name="Pippel M."/>
            <person name="Hughes G.M."/>
            <person name="Lavrichenko K."/>
            <person name="Devanna P."/>
            <person name="Winkler S."/>
            <person name="Jermiin L.S."/>
            <person name="Skirmuntt E.C."/>
            <person name="Katzourakis A."/>
            <person name="Burkitt-Gray L."/>
            <person name="Ray D.A."/>
            <person name="Sullivan K.A.M."/>
            <person name="Roscito J.G."/>
            <person name="Kirilenko B.M."/>
            <person name="Davalos L.M."/>
            <person name="Corthals A.P."/>
            <person name="Power M.L."/>
            <person name="Jones G."/>
            <person name="Ransome R.D."/>
            <person name="Dechmann D.K.N."/>
            <person name="Locatelli A.G."/>
            <person name="Puechmaille S.J."/>
            <person name="Fedrigo O."/>
            <person name="Jarvis E.D."/>
            <person name="Hiller M."/>
            <person name="Vernes S.C."/>
            <person name="Myers E.W."/>
            <person name="Teeling E.C."/>
        </authorList>
    </citation>
    <scope>NUCLEOTIDE SEQUENCE [LARGE SCALE GENOMIC DNA]</scope>
    <source>
        <strain evidence="2">MMolMol1</strain>
        <tissue evidence="2">Muscle</tissue>
    </source>
</reference>
<feature type="compositionally biased region" description="Pro residues" evidence="1">
    <location>
        <begin position="30"/>
        <end position="45"/>
    </location>
</feature>
<dbReference type="PANTHER" id="PTHR36170">
    <property type="entry name" value="CENTROSOMAL PROTEIN OF 89 KDA"/>
    <property type="match status" value="1"/>
</dbReference>
<gene>
    <name evidence="2" type="ORF">HJG59_002714</name>
</gene>
<dbReference type="GO" id="GO:0060271">
    <property type="term" value="P:cilium assembly"/>
    <property type="evidence" value="ECO:0007669"/>
    <property type="project" value="InterPro"/>
</dbReference>
<dbReference type="AlphaFoldDB" id="A0A7J8C682"/>
<keyword evidence="3" id="KW-1185">Reference proteome</keyword>